<dbReference type="AlphaFoldDB" id="A0AA39NHV7"/>
<sequence length="271" mass="30683">MANDSDDSPSKALWVNYKSRLWAVLRGLFDTLIHRSLRWRRGTFIVVGFELSACEGLEDDGSFDSKTIDVLSVAPELRMLIITSVPDNMLLSFSWSQMHYLNYDFEASIEDHLRLLNGIPLFETYIAGFHDRSRLEKITPTLLQYLTCPALEELSLDVHDATNISQILYVFGDRSGCPLRQLSVEFEHAGNLHLLDSLAQKVLGWTHDLFPGLAVLDITIDEGGNETPNIFDQFTEIVNARWDVYSSPGLGSMSLVINKDAWADSEHWQTD</sequence>
<gene>
    <name evidence="1" type="ORF">IW261DRAFT_1684262</name>
</gene>
<organism evidence="1 2">
    <name type="scientific">Armillaria novae-zelandiae</name>
    <dbReference type="NCBI Taxonomy" id="153914"/>
    <lineage>
        <taxon>Eukaryota</taxon>
        <taxon>Fungi</taxon>
        <taxon>Dikarya</taxon>
        <taxon>Basidiomycota</taxon>
        <taxon>Agaricomycotina</taxon>
        <taxon>Agaricomycetes</taxon>
        <taxon>Agaricomycetidae</taxon>
        <taxon>Agaricales</taxon>
        <taxon>Marasmiineae</taxon>
        <taxon>Physalacriaceae</taxon>
        <taxon>Armillaria</taxon>
    </lineage>
</organism>
<reference evidence="1" key="1">
    <citation type="submission" date="2023-06" db="EMBL/GenBank/DDBJ databases">
        <authorList>
            <consortium name="Lawrence Berkeley National Laboratory"/>
            <person name="Ahrendt S."/>
            <person name="Sahu N."/>
            <person name="Indic B."/>
            <person name="Wong-Bajracharya J."/>
            <person name="Merenyi Z."/>
            <person name="Ke H.-M."/>
            <person name="Monk M."/>
            <person name="Kocsube S."/>
            <person name="Drula E."/>
            <person name="Lipzen A."/>
            <person name="Balint B."/>
            <person name="Henrissat B."/>
            <person name="Andreopoulos B."/>
            <person name="Martin F.M."/>
            <person name="Harder C.B."/>
            <person name="Rigling D."/>
            <person name="Ford K.L."/>
            <person name="Foster G.D."/>
            <person name="Pangilinan J."/>
            <person name="Papanicolaou A."/>
            <person name="Barry K."/>
            <person name="LaButti K."/>
            <person name="Viragh M."/>
            <person name="Koriabine M."/>
            <person name="Yan M."/>
            <person name="Riley R."/>
            <person name="Champramary S."/>
            <person name="Plett K.L."/>
            <person name="Tsai I.J."/>
            <person name="Slot J."/>
            <person name="Sipos G."/>
            <person name="Plett J."/>
            <person name="Nagy L.G."/>
            <person name="Grigoriev I.V."/>
        </authorList>
    </citation>
    <scope>NUCLEOTIDE SEQUENCE</scope>
    <source>
        <strain evidence="1">ICMP 16352</strain>
    </source>
</reference>
<evidence type="ECO:0000313" key="2">
    <source>
        <dbReference type="Proteomes" id="UP001175227"/>
    </source>
</evidence>
<protein>
    <submittedName>
        <fullName evidence="1">Uncharacterized protein</fullName>
    </submittedName>
</protein>
<accession>A0AA39NHV7</accession>
<dbReference type="Proteomes" id="UP001175227">
    <property type="component" value="Unassembled WGS sequence"/>
</dbReference>
<comment type="caution">
    <text evidence="1">The sequence shown here is derived from an EMBL/GenBank/DDBJ whole genome shotgun (WGS) entry which is preliminary data.</text>
</comment>
<keyword evidence="2" id="KW-1185">Reference proteome</keyword>
<dbReference type="EMBL" id="JAUEPR010000088">
    <property type="protein sequence ID" value="KAK0465814.1"/>
    <property type="molecule type" value="Genomic_DNA"/>
</dbReference>
<proteinExistence type="predicted"/>
<evidence type="ECO:0000313" key="1">
    <source>
        <dbReference type="EMBL" id="KAK0465814.1"/>
    </source>
</evidence>
<name>A0AA39NHV7_9AGAR</name>